<protein>
    <submittedName>
        <fullName evidence="2">CBS-domain-containing membrane protein</fullName>
    </submittedName>
</protein>
<dbReference type="RefSeq" id="WP_062075023.1">
    <property type="nucleotide sequence ID" value="NZ_BBRC01000005.1"/>
</dbReference>
<accession>A0A7Z0CJT6</accession>
<feature type="transmembrane region" description="Helical" evidence="1">
    <location>
        <begin position="104"/>
        <end position="126"/>
    </location>
</feature>
<dbReference type="EMBL" id="JACBZO010000001">
    <property type="protein sequence ID" value="NYI41218.1"/>
    <property type="molecule type" value="Genomic_DNA"/>
</dbReference>
<keyword evidence="1" id="KW-1133">Transmembrane helix</keyword>
<evidence type="ECO:0000256" key="1">
    <source>
        <dbReference type="SAM" id="Phobius"/>
    </source>
</evidence>
<evidence type="ECO:0000313" key="3">
    <source>
        <dbReference type="Proteomes" id="UP000547973"/>
    </source>
</evidence>
<keyword evidence="1" id="KW-0812">Transmembrane</keyword>
<evidence type="ECO:0000313" key="2">
    <source>
        <dbReference type="EMBL" id="NYI41218.1"/>
    </source>
</evidence>
<comment type="caution">
    <text evidence="2">The sequence shown here is derived from an EMBL/GenBank/DDBJ whole genome shotgun (WGS) entry which is preliminary data.</text>
</comment>
<feature type="transmembrane region" description="Helical" evidence="1">
    <location>
        <begin position="20"/>
        <end position="38"/>
    </location>
</feature>
<organism evidence="2 3">
    <name type="scientific">Demequina lutea</name>
    <dbReference type="NCBI Taxonomy" id="431489"/>
    <lineage>
        <taxon>Bacteria</taxon>
        <taxon>Bacillati</taxon>
        <taxon>Actinomycetota</taxon>
        <taxon>Actinomycetes</taxon>
        <taxon>Micrococcales</taxon>
        <taxon>Demequinaceae</taxon>
        <taxon>Demequina</taxon>
    </lineage>
</organism>
<dbReference type="AlphaFoldDB" id="A0A7Z0CJT6"/>
<proteinExistence type="predicted"/>
<reference evidence="2 3" key="1">
    <citation type="submission" date="2020-07" db="EMBL/GenBank/DDBJ databases">
        <title>Sequencing the genomes of 1000 actinobacteria strains.</title>
        <authorList>
            <person name="Klenk H.-P."/>
        </authorList>
    </citation>
    <scope>NUCLEOTIDE SEQUENCE [LARGE SCALE GENOMIC DNA]</scope>
    <source>
        <strain evidence="2 3">DSM 19970</strain>
    </source>
</reference>
<sequence>MSNSVSAGHTGSRDLKYSPYANGVGAAVLAAVGAMSIIWCTTSTTFSHKFATLAILGAGQVVVYQLANDLLSRYRTVSSVALLSALLSAVVPGLFQTTPVSTGAALALAAAGSLPMWAVAVWRLALAHRADLPT</sequence>
<gene>
    <name evidence="2" type="ORF">BKA03_001337</name>
</gene>
<keyword evidence="1" id="KW-0472">Membrane</keyword>
<feature type="transmembrane region" description="Helical" evidence="1">
    <location>
        <begin position="79"/>
        <end position="98"/>
    </location>
</feature>
<name>A0A7Z0CJT6_9MICO</name>
<dbReference type="OrthoDB" id="10001133at2"/>
<dbReference type="Proteomes" id="UP000547973">
    <property type="component" value="Unassembled WGS sequence"/>
</dbReference>
<keyword evidence="3" id="KW-1185">Reference proteome</keyword>